<evidence type="ECO:0000313" key="3">
    <source>
        <dbReference type="Proteomes" id="UP000297872"/>
    </source>
</evidence>
<reference evidence="2 3" key="1">
    <citation type="submission" date="2019-02" db="EMBL/GenBank/DDBJ databases">
        <title>Draft Genome Sequence of the Prevotella sp. BCRC 81118, Isolated from Human Feces.</title>
        <authorList>
            <person name="Huang C.-H."/>
        </authorList>
    </citation>
    <scope>NUCLEOTIDE SEQUENCE [LARGE SCALE GENOMIC DNA]</scope>
    <source>
        <strain evidence="2 3">BCRC 81118</strain>
    </source>
</reference>
<comment type="caution">
    <text evidence="2">The sequence shown here is derived from an EMBL/GenBank/DDBJ whole genome shotgun (WGS) entry which is preliminary data.</text>
</comment>
<feature type="compositionally biased region" description="Polar residues" evidence="1">
    <location>
        <begin position="102"/>
        <end position="117"/>
    </location>
</feature>
<accession>A0A4Y8VLK2</accession>
<dbReference type="RefSeq" id="WP_022110756.1">
    <property type="nucleotide sequence ID" value="NZ_CP137559.1"/>
</dbReference>
<keyword evidence="3" id="KW-1185">Reference proteome</keyword>
<protein>
    <recommendedName>
        <fullName evidence="4">HTH HARE-type domain-containing protein</fullName>
    </recommendedName>
</protein>
<evidence type="ECO:0000256" key="1">
    <source>
        <dbReference type="SAM" id="MobiDB-lite"/>
    </source>
</evidence>
<gene>
    <name evidence="2" type="ORF">EXN75_07785</name>
</gene>
<name>A0A4Y8VLK2_9BACT</name>
<proteinExistence type="predicted"/>
<feature type="region of interest" description="Disordered" evidence="1">
    <location>
        <begin position="92"/>
        <end position="117"/>
    </location>
</feature>
<dbReference type="AlphaFoldDB" id="A0A4Y8VLK2"/>
<dbReference type="Proteomes" id="UP000297872">
    <property type="component" value="Unassembled WGS sequence"/>
</dbReference>
<organism evidence="2 3">
    <name type="scientific">Segatella hominis</name>
    <dbReference type="NCBI Taxonomy" id="2518605"/>
    <lineage>
        <taxon>Bacteria</taxon>
        <taxon>Pseudomonadati</taxon>
        <taxon>Bacteroidota</taxon>
        <taxon>Bacteroidia</taxon>
        <taxon>Bacteroidales</taxon>
        <taxon>Prevotellaceae</taxon>
        <taxon>Segatella</taxon>
    </lineage>
</organism>
<dbReference type="GeneID" id="302995190"/>
<dbReference type="OrthoDB" id="1082214at2"/>
<sequence>MNFDQEILRILTLAGDNGLKTEKIARHVFNSCNSMFTPLNYKDVHSYVSQFLIKNAKNPSSIIEKGSGHGVYKLNFKDKLAEQLILKFSPQKEQTDFDESTKANNSSDSQLSLTLFD</sequence>
<dbReference type="EMBL" id="SGVY01000016">
    <property type="protein sequence ID" value="TFH81258.1"/>
    <property type="molecule type" value="Genomic_DNA"/>
</dbReference>
<evidence type="ECO:0000313" key="2">
    <source>
        <dbReference type="EMBL" id="TFH81258.1"/>
    </source>
</evidence>
<evidence type="ECO:0008006" key="4">
    <source>
        <dbReference type="Google" id="ProtNLM"/>
    </source>
</evidence>